<reference evidence="2 3" key="1">
    <citation type="journal article" date="2019" name="Nat. Ecol. Evol.">
        <title>Megaphylogeny resolves global patterns of mushroom evolution.</title>
        <authorList>
            <person name="Varga T."/>
            <person name="Krizsan K."/>
            <person name="Foldi C."/>
            <person name="Dima B."/>
            <person name="Sanchez-Garcia M."/>
            <person name="Sanchez-Ramirez S."/>
            <person name="Szollosi G.J."/>
            <person name="Szarkandi J.G."/>
            <person name="Papp V."/>
            <person name="Albert L."/>
            <person name="Andreopoulos W."/>
            <person name="Angelini C."/>
            <person name="Antonin V."/>
            <person name="Barry K.W."/>
            <person name="Bougher N.L."/>
            <person name="Buchanan P."/>
            <person name="Buyck B."/>
            <person name="Bense V."/>
            <person name="Catcheside P."/>
            <person name="Chovatia M."/>
            <person name="Cooper J."/>
            <person name="Damon W."/>
            <person name="Desjardin D."/>
            <person name="Finy P."/>
            <person name="Geml J."/>
            <person name="Haridas S."/>
            <person name="Hughes K."/>
            <person name="Justo A."/>
            <person name="Karasinski D."/>
            <person name="Kautmanova I."/>
            <person name="Kiss B."/>
            <person name="Kocsube S."/>
            <person name="Kotiranta H."/>
            <person name="LaButti K.M."/>
            <person name="Lechner B.E."/>
            <person name="Liimatainen K."/>
            <person name="Lipzen A."/>
            <person name="Lukacs Z."/>
            <person name="Mihaltcheva S."/>
            <person name="Morgado L.N."/>
            <person name="Niskanen T."/>
            <person name="Noordeloos M.E."/>
            <person name="Ohm R.A."/>
            <person name="Ortiz-Santana B."/>
            <person name="Ovrebo C."/>
            <person name="Racz N."/>
            <person name="Riley R."/>
            <person name="Savchenko A."/>
            <person name="Shiryaev A."/>
            <person name="Soop K."/>
            <person name="Spirin V."/>
            <person name="Szebenyi C."/>
            <person name="Tomsovsky M."/>
            <person name="Tulloss R.E."/>
            <person name="Uehling J."/>
            <person name="Grigoriev I.V."/>
            <person name="Vagvolgyi C."/>
            <person name="Papp T."/>
            <person name="Martin F.M."/>
            <person name="Miettinen O."/>
            <person name="Hibbett D.S."/>
            <person name="Nagy L.G."/>
        </authorList>
    </citation>
    <scope>NUCLEOTIDE SEQUENCE [LARGE SCALE GENOMIC DNA]</scope>
    <source>
        <strain evidence="2 3">CBS 962.96</strain>
    </source>
</reference>
<sequence>MSPTLNLNTAVQGESQPRTNVYIPVHKRGGSRSSNGDDDMLSSSFSSTSSMLLMPPRSDAAGGVVSDIEGLGEFTHVDYNSLKLAANSISYIRLGSTHNSHPLPFYTITELLVLSQSPLVSLPHEKREQIRKDIPDIYMNRRQRQARVAREAQTVQTFSQNVNPANPSLSFPFLSYSQKFNKHAAQWHERSHSNANHHVPSTTPFPRSAVFTQLENLTQPRHGSGLQPHVFQVKPVDGPTSAPNPLPSLNMDNQSHAQPRDAKTPSSTPQRRVRRTVERRRSPKAIVDEVSWRTGVRQRTWSAQGIVVPSH</sequence>
<feature type="region of interest" description="Disordered" evidence="1">
    <location>
        <begin position="219"/>
        <end position="282"/>
    </location>
</feature>
<dbReference type="AlphaFoldDB" id="A0A4S8MP00"/>
<feature type="compositionally biased region" description="Polar residues" evidence="1">
    <location>
        <begin position="193"/>
        <end position="206"/>
    </location>
</feature>
<gene>
    <name evidence="2" type="ORF">K435DRAFT_850557</name>
</gene>
<feature type="region of interest" description="Disordered" evidence="1">
    <location>
        <begin position="186"/>
        <end position="206"/>
    </location>
</feature>
<evidence type="ECO:0000313" key="3">
    <source>
        <dbReference type="Proteomes" id="UP000297245"/>
    </source>
</evidence>
<accession>A0A4S8MP00</accession>
<evidence type="ECO:0000313" key="2">
    <source>
        <dbReference type="EMBL" id="THV04697.1"/>
    </source>
</evidence>
<name>A0A4S8MP00_DENBC</name>
<feature type="region of interest" description="Disordered" evidence="1">
    <location>
        <begin position="25"/>
        <end position="48"/>
    </location>
</feature>
<dbReference type="EMBL" id="ML179053">
    <property type="protein sequence ID" value="THV04697.1"/>
    <property type="molecule type" value="Genomic_DNA"/>
</dbReference>
<protein>
    <submittedName>
        <fullName evidence="2">Uncharacterized protein</fullName>
    </submittedName>
</protein>
<keyword evidence="3" id="KW-1185">Reference proteome</keyword>
<evidence type="ECO:0000256" key="1">
    <source>
        <dbReference type="SAM" id="MobiDB-lite"/>
    </source>
</evidence>
<dbReference type="Proteomes" id="UP000297245">
    <property type="component" value="Unassembled WGS sequence"/>
</dbReference>
<organism evidence="2 3">
    <name type="scientific">Dendrothele bispora (strain CBS 962.96)</name>
    <dbReference type="NCBI Taxonomy" id="1314807"/>
    <lineage>
        <taxon>Eukaryota</taxon>
        <taxon>Fungi</taxon>
        <taxon>Dikarya</taxon>
        <taxon>Basidiomycota</taxon>
        <taxon>Agaricomycotina</taxon>
        <taxon>Agaricomycetes</taxon>
        <taxon>Agaricomycetidae</taxon>
        <taxon>Agaricales</taxon>
        <taxon>Agaricales incertae sedis</taxon>
        <taxon>Dendrothele</taxon>
    </lineage>
</organism>
<proteinExistence type="predicted"/>